<dbReference type="PANTHER" id="PTHR42790:SF19">
    <property type="entry name" value="KYNURENINE_ALPHA-AMINOADIPATE AMINOTRANSFERASE, MITOCHONDRIAL"/>
    <property type="match status" value="1"/>
</dbReference>
<comment type="function">
    <text evidence="25">Transaminase with broad substrate specificity. Has transaminase activity towards aminoadipate, kynurenine, methionine and glutamate. Shows activity also towards tryptophan, aspartate and hydroxykynurenine. Accepts a variety of oxo-acids as amino-group acceptors, with a preference for 2-oxoglutarate, 2-oxocaproic acid, phenylpyruvate and alpha-oxo-gamma-methiol butyric acid. Can also use glyoxylate as amino-group acceptor (in vitro).</text>
</comment>
<evidence type="ECO:0000256" key="33">
    <source>
        <dbReference type="ARBA" id="ARBA00080916"/>
    </source>
</evidence>
<evidence type="ECO:0000256" key="32">
    <source>
        <dbReference type="ARBA" id="ARBA00080697"/>
    </source>
</evidence>
<evidence type="ECO:0000256" key="6">
    <source>
        <dbReference type="ARBA" id="ARBA00022898"/>
    </source>
</evidence>
<evidence type="ECO:0000256" key="40">
    <source>
        <dbReference type="ARBA" id="ARBA00083735"/>
    </source>
</evidence>
<proteinExistence type="inferred from homology"/>
<dbReference type="Gene3D" id="3.40.640.10">
    <property type="entry name" value="Type I PLP-dependent aspartate aminotransferase-like (Major domain)"/>
    <property type="match status" value="1"/>
</dbReference>
<evidence type="ECO:0000313" key="43">
    <source>
        <dbReference type="Proteomes" id="UP000014500"/>
    </source>
</evidence>
<evidence type="ECO:0000259" key="41">
    <source>
        <dbReference type="Pfam" id="PF00155"/>
    </source>
</evidence>
<comment type="catalytic activity">
    <reaction evidence="10">
        <text>L-2-aminoadipate + glyoxylate = 2-oxoadipate + glycine</text>
        <dbReference type="Rhea" id="RHEA:69112"/>
        <dbReference type="ChEBI" id="CHEBI:36655"/>
        <dbReference type="ChEBI" id="CHEBI:57305"/>
        <dbReference type="ChEBI" id="CHEBI:57499"/>
        <dbReference type="ChEBI" id="CHEBI:58672"/>
    </reaction>
    <physiologicalReaction direction="left-to-right" evidence="10">
        <dbReference type="Rhea" id="RHEA:69113"/>
    </physiologicalReaction>
</comment>
<evidence type="ECO:0000256" key="16">
    <source>
        <dbReference type="ARBA" id="ARBA00052124"/>
    </source>
</evidence>
<evidence type="ECO:0000256" key="2">
    <source>
        <dbReference type="ARBA" id="ARBA00007441"/>
    </source>
</evidence>
<reference evidence="43" key="1">
    <citation type="submission" date="2011-05" db="EMBL/GenBank/DDBJ databases">
        <authorList>
            <person name="Richards S.R."/>
            <person name="Qu J."/>
            <person name="Jiang H."/>
            <person name="Jhangiani S.N."/>
            <person name="Agravi P."/>
            <person name="Goodspeed R."/>
            <person name="Gross S."/>
            <person name="Mandapat C."/>
            <person name="Jackson L."/>
            <person name="Mathew T."/>
            <person name="Pu L."/>
            <person name="Thornton R."/>
            <person name="Saada N."/>
            <person name="Wilczek-Boney K.B."/>
            <person name="Lee S."/>
            <person name="Kovar C."/>
            <person name="Wu Y."/>
            <person name="Scherer S.E."/>
            <person name="Worley K.C."/>
            <person name="Muzny D.M."/>
            <person name="Gibbs R."/>
        </authorList>
    </citation>
    <scope>NUCLEOTIDE SEQUENCE</scope>
    <source>
        <strain evidence="43">Brora</strain>
    </source>
</reference>
<evidence type="ECO:0000256" key="23">
    <source>
        <dbReference type="ARBA" id="ARBA00052580"/>
    </source>
</evidence>
<evidence type="ECO:0000256" key="14">
    <source>
        <dbReference type="ARBA" id="ARBA00051759"/>
    </source>
</evidence>
<dbReference type="EnsemblMetazoa" id="SMAR010647-RA">
    <property type="protein sequence ID" value="SMAR010647-PA"/>
    <property type="gene ID" value="SMAR010647"/>
</dbReference>
<evidence type="ECO:0000256" key="7">
    <source>
        <dbReference type="ARBA" id="ARBA00047478"/>
    </source>
</evidence>
<evidence type="ECO:0000256" key="27">
    <source>
        <dbReference type="ARBA" id="ARBA00066546"/>
    </source>
</evidence>
<dbReference type="GO" id="GO:0047536">
    <property type="term" value="F:2-aminoadipate transaminase activity"/>
    <property type="evidence" value="ECO:0007669"/>
    <property type="project" value="UniProtKB-EC"/>
</dbReference>
<evidence type="ECO:0000256" key="11">
    <source>
        <dbReference type="ARBA" id="ARBA00051090"/>
    </source>
</evidence>
<keyword evidence="6" id="KW-0663">Pyridoxal phosphate</keyword>
<dbReference type="EC" id="2.6.1.7" evidence="3"/>
<comment type="catalytic activity">
    <reaction evidence="8">
        <text>L-kynurenine + glyoxylate = kynurenate + glycine + H2O</text>
        <dbReference type="Rhea" id="RHEA:65896"/>
        <dbReference type="ChEBI" id="CHEBI:15377"/>
        <dbReference type="ChEBI" id="CHEBI:36655"/>
        <dbReference type="ChEBI" id="CHEBI:57305"/>
        <dbReference type="ChEBI" id="CHEBI:57959"/>
        <dbReference type="ChEBI" id="CHEBI:58454"/>
        <dbReference type="EC" id="2.6.1.63"/>
    </reaction>
    <physiologicalReaction direction="left-to-right" evidence="8">
        <dbReference type="Rhea" id="RHEA:65897"/>
    </physiologicalReaction>
</comment>
<comment type="catalytic activity">
    <reaction evidence="11">
        <text>2-oxopentanoate + L-kynurenine = L-2-aminopentanoate + kynurenate + H2O</text>
        <dbReference type="Rhea" id="RHEA:66076"/>
        <dbReference type="ChEBI" id="CHEBI:15377"/>
        <dbReference type="ChEBI" id="CHEBI:28644"/>
        <dbReference type="ChEBI" id="CHEBI:57959"/>
        <dbReference type="ChEBI" id="CHEBI:58441"/>
        <dbReference type="ChEBI" id="CHEBI:58454"/>
    </reaction>
    <physiologicalReaction direction="left-to-right" evidence="11">
        <dbReference type="Rhea" id="RHEA:66077"/>
    </physiologicalReaction>
</comment>
<evidence type="ECO:0000256" key="19">
    <source>
        <dbReference type="ARBA" id="ARBA00052400"/>
    </source>
</evidence>
<dbReference type="SUPFAM" id="SSF53383">
    <property type="entry name" value="PLP-dependent transferases"/>
    <property type="match status" value="1"/>
</dbReference>
<dbReference type="PANTHER" id="PTHR42790">
    <property type="entry name" value="AMINOTRANSFERASE"/>
    <property type="match status" value="1"/>
</dbReference>
<evidence type="ECO:0000256" key="29">
    <source>
        <dbReference type="ARBA" id="ARBA00067059"/>
    </source>
</evidence>
<comment type="catalytic activity">
    <reaction evidence="17">
        <text>2-oxohexanoate + L-kynurenine = L-2-aminohexanoate + kynurenate + H2O</text>
        <dbReference type="Rhea" id="RHEA:66060"/>
        <dbReference type="ChEBI" id="CHEBI:15377"/>
        <dbReference type="ChEBI" id="CHEBI:35177"/>
        <dbReference type="ChEBI" id="CHEBI:57959"/>
        <dbReference type="ChEBI" id="CHEBI:58454"/>
        <dbReference type="ChEBI" id="CHEBI:58455"/>
    </reaction>
    <physiologicalReaction direction="left-to-right" evidence="17">
        <dbReference type="Rhea" id="RHEA:66061"/>
    </physiologicalReaction>
</comment>
<dbReference type="EC" id="2.6.1.39" evidence="28"/>
<evidence type="ECO:0000256" key="12">
    <source>
        <dbReference type="ARBA" id="ARBA00051184"/>
    </source>
</evidence>
<comment type="catalytic activity">
    <reaction evidence="13">
        <text>2-oxo-3-sulfanylpropanoate + L-kynurenine = kynurenate + L-cysteine + H2O</text>
        <dbReference type="Rhea" id="RHEA:69104"/>
        <dbReference type="ChEBI" id="CHEBI:15377"/>
        <dbReference type="ChEBI" id="CHEBI:35235"/>
        <dbReference type="ChEBI" id="CHEBI:57678"/>
        <dbReference type="ChEBI" id="CHEBI:57959"/>
        <dbReference type="ChEBI" id="CHEBI:58454"/>
    </reaction>
    <physiologicalReaction direction="left-to-right" evidence="13">
        <dbReference type="Rhea" id="RHEA:69105"/>
    </physiologicalReaction>
</comment>
<evidence type="ECO:0000256" key="24">
    <source>
        <dbReference type="ARBA" id="ARBA00052831"/>
    </source>
</evidence>
<feature type="domain" description="Aminotransferase class I/classII large" evidence="41">
    <location>
        <begin position="49"/>
        <end position="410"/>
    </location>
</feature>
<dbReference type="eggNOG" id="KOG0634">
    <property type="taxonomic scope" value="Eukaryota"/>
</dbReference>
<evidence type="ECO:0000256" key="37">
    <source>
        <dbReference type="ARBA" id="ARBA00082796"/>
    </source>
</evidence>
<comment type="catalytic activity">
    <reaction evidence="16">
        <text>indole-3-pyruvate + L-kynurenine = kynurenate + L-tryptophan + H2O</text>
        <dbReference type="Rhea" id="RHEA:66052"/>
        <dbReference type="ChEBI" id="CHEBI:15377"/>
        <dbReference type="ChEBI" id="CHEBI:17640"/>
        <dbReference type="ChEBI" id="CHEBI:57912"/>
        <dbReference type="ChEBI" id="CHEBI:57959"/>
        <dbReference type="ChEBI" id="CHEBI:58454"/>
    </reaction>
    <physiologicalReaction direction="left-to-right" evidence="16">
        <dbReference type="Rhea" id="RHEA:66053"/>
    </physiologicalReaction>
</comment>
<dbReference type="FunFam" id="3.90.1150.10:FF:000166">
    <property type="entry name" value="Kynurenine/alpha-aminoadipate aminotransferase, mitochondrial"/>
    <property type="match status" value="1"/>
</dbReference>
<evidence type="ECO:0000256" key="36">
    <source>
        <dbReference type="ARBA" id="ARBA00082705"/>
    </source>
</evidence>
<dbReference type="Pfam" id="PF00155">
    <property type="entry name" value="Aminotran_1_2"/>
    <property type="match status" value="1"/>
</dbReference>
<comment type="catalytic activity">
    <reaction evidence="20">
        <text>glyoxylate + L-methionine = 4-methylsulfanyl-2-oxobutanoate + glycine</text>
        <dbReference type="Rhea" id="RHEA:22884"/>
        <dbReference type="ChEBI" id="CHEBI:16723"/>
        <dbReference type="ChEBI" id="CHEBI:36655"/>
        <dbReference type="ChEBI" id="CHEBI:57305"/>
        <dbReference type="ChEBI" id="CHEBI:57844"/>
        <dbReference type="EC" id="2.6.1.73"/>
    </reaction>
</comment>
<dbReference type="EC" id="2.6.1.73" evidence="29"/>
<comment type="catalytic activity">
    <reaction evidence="23">
        <text>3-phenylpyruvate + L-kynurenine = kynurenate + L-phenylalanine + H2O</text>
        <dbReference type="Rhea" id="RHEA:66092"/>
        <dbReference type="ChEBI" id="CHEBI:15377"/>
        <dbReference type="ChEBI" id="CHEBI:18005"/>
        <dbReference type="ChEBI" id="CHEBI:57959"/>
        <dbReference type="ChEBI" id="CHEBI:58095"/>
        <dbReference type="ChEBI" id="CHEBI:58454"/>
    </reaction>
    <physiologicalReaction direction="left-to-right" evidence="23">
        <dbReference type="Rhea" id="RHEA:66093"/>
    </physiologicalReaction>
</comment>
<evidence type="ECO:0000256" key="10">
    <source>
        <dbReference type="ARBA" id="ARBA00050937"/>
    </source>
</evidence>
<keyword evidence="5" id="KW-0808">Transferase</keyword>
<comment type="catalytic activity">
    <reaction evidence="12">
        <text>4-methylsulfanyl-2-oxobutanoate + L-kynurenine = kynurenate + L-methionine + H2O</text>
        <dbReference type="Rhea" id="RHEA:69096"/>
        <dbReference type="ChEBI" id="CHEBI:15377"/>
        <dbReference type="ChEBI" id="CHEBI:16723"/>
        <dbReference type="ChEBI" id="CHEBI:57844"/>
        <dbReference type="ChEBI" id="CHEBI:57959"/>
        <dbReference type="ChEBI" id="CHEBI:58454"/>
    </reaction>
    <physiologicalReaction direction="left-to-right" evidence="12">
        <dbReference type="Rhea" id="RHEA:69097"/>
    </physiologicalReaction>
</comment>
<evidence type="ECO:0000256" key="21">
    <source>
        <dbReference type="ARBA" id="ARBA00052518"/>
    </source>
</evidence>
<evidence type="ECO:0000256" key="18">
    <source>
        <dbReference type="ARBA" id="ARBA00052393"/>
    </source>
</evidence>
<dbReference type="GO" id="GO:0047958">
    <property type="term" value="F:glycine:2-oxoglutarate aminotransferase activity"/>
    <property type="evidence" value="ECO:0007669"/>
    <property type="project" value="UniProtKB-EC"/>
</dbReference>
<dbReference type="Proteomes" id="UP000014500">
    <property type="component" value="Unassembled WGS sequence"/>
</dbReference>
<evidence type="ECO:0000256" key="13">
    <source>
        <dbReference type="ARBA" id="ARBA00051742"/>
    </source>
</evidence>
<comment type="catalytic activity">
    <reaction evidence="22">
        <text>glycine + 2-oxoglutarate = glyoxylate + L-glutamate</text>
        <dbReference type="Rhea" id="RHEA:14089"/>
        <dbReference type="ChEBI" id="CHEBI:16810"/>
        <dbReference type="ChEBI" id="CHEBI:29985"/>
        <dbReference type="ChEBI" id="CHEBI:36655"/>
        <dbReference type="ChEBI" id="CHEBI:57305"/>
        <dbReference type="EC" id="2.6.1.4"/>
    </reaction>
</comment>
<evidence type="ECO:0000256" key="34">
    <source>
        <dbReference type="ARBA" id="ARBA00081438"/>
    </source>
</evidence>
<dbReference type="InterPro" id="IPR015421">
    <property type="entry name" value="PyrdxlP-dep_Trfase_major"/>
</dbReference>
<dbReference type="OMA" id="FMPGEPF"/>
<dbReference type="PhylomeDB" id="T1JA88"/>
<keyword evidence="4" id="KW-0032">Aminotransferase</keyword>
<evidence type="ECO:0000256" key="4">
    <source>
        <dbReference type="ARBA" id="ARBA00022576"/>
    </source>
</evidence>
<evidence type="ECO:0000256" key="1">
    <source>
        <dbReference type="ARBA" id="ARBA00001933"/>
    </source>
</evidence>
<dbReference type="GO" id="GO:0005759">
    <property type="term" value="C:mitochondrial matrix"/>
    <property type="evidence" value="ECO:0007669"/>
    <property type="project" value="UniProtKB-ARBA"/>
</dbReference>
<comment type="pathway">
    <text evidence="26">Amino-acid degradation; L-lysine degradation via saccharopine pathway; glutaryl-CoA from L-lysine: step 4/6.</text>
</comment>
<dbReference type="InterPro" id="IPR015424">
    <property type="entry name" value="PyrdxlP-dep_Trfase"/>
</dbReference>
<organism evidence="42 43">
    <name type="scientific">Strigamia maritima</name>
    <name type="common">European centipede</name>
    <name type="synonym">Geophilus maritimus</name>
    <dbReference type="NCBI Taxonomy" id="126957"/>
    <lineage>
        <taxon>Eukaryota</taxon>
        <taxon>Metazoa</taxon>
        <taxon>Ecdysozoa</taxon>
        <taxon>Arthropoda</taxon>
        <taxon>Myriapoda</taxon>
        <taxon>Chilopoda</taxon>
        <taxon>Pleurostigmophora</taxon>
        <taxon>Geophilomorpha</taxon>
        <taxon>Linotaeniidae</taxon>
        <taxon>Strigamia</taxon>
    </lineage>
</organism>
<evidence type="ECO:0000256" key="28">
    <source>
        <dbReference type="ARBA" id="ARBA00067027"/>
    </source>
</evidence>
<sequence>MNYFRFINSVSLRRKATPLRGFSALLAKASPSLIFLASGVPNPKLFPFKDAKITLKDGMQLDITENKMNDALQYGPTPGYPNLIKSLKEFQKKYHNPPNFEQFDVLVTTGGQDGLCKIFEMMLNPGDYVIIQEPAYPGTLGILNPYKPNYLVLEGDANGINPDSLRKVLNKWSPEDARNVNSGVPKMIYLNPNGANPAGTSISSDRRKEIYKIAQEYDLLIIEDDPYYFLQFSKAAPSFLSLDTDGRVIRLDSFSKILSAGMRVGYVTGPKPLLERVNFHMQVSTLHTSSLSQVLISELLNEWGPIGFDNHIKNVQTFYKNQKDLMIGFANKWLTGLAEWDEPVAGMFLWIKVRGIDDTHSMIMEKALEKNVALVPGRFFLTDDTKPSSYLRASFSMADSEKMDKGFQRLAALIREELNCKKSA</sequence>
<name>T1JA88_STRMM</name>
<evidence type="ECO:0000256" key="30">
    <source>
        <dbReference type="ARBA" id="ARBA00074091"/>
    </source>
</evidence>
<evidence type="ECO:0000256" key="35">
    <source>
        <dbReference type="ARBA" id="ARBA00082040"/>
    </source>
</evidence>
<dbReference type="GO" id="GO:0030170">
    <property type="term" value="F:pyridoxal phosphate binding"/>
    <property type="evidence" value="ECO:0007669"/>
    <property type="project" value="InterPro"/>
</dbReference>
<evidence type="ECO:0000256" key="39">
    <source>
        <dbReference type="ARBA" id="ARBA00083286"/>
    </source>
</evidence>
<dbReference type="GO" id="GO:0050094">
    <property type="term" value="F:methionine-glyoxylate transaminase activity"/>
    <property type="evidence" value="ECO:0007669"/>
    <property type="project" value="UniProtKB-EC"/>
</dbReference>
<comment type="catalytic activity">
    <reaction evidence="7">
        <text>L-kynurenine + 2-oxoglutarate = kynurenate + L-glutamate + H2O</text>
        <dbReference type="Rhea" id="RHEA:65560"/>
        <dbReference type="ChEBI" id="CHEBI:15377"/>
        <dbReference type="ChEBI" id="CHEBI:16810"/>
        <dbReference type="ChEBI" id="CHEBI:29985"/>
        <dbReference type="ChEBI" id="CHEBI:57959"/>
        <dbReference type="ChEBI" id="CHEBI:58454"/>
        <dbReference type="EC" id="2.6.1.7"/>
    </reaction>
    <physiologicalReaction direction="left-to-right" evidence="7">
        <dbReference type="Rhea" id="RHEA:65561"/>
    </physiologicalReaction>
</comment>
<comment type="similarity">
    <text evidence="2">Belongs to the class-I pyridoxal-phosphate-dependent aminotransferase family.</text>
</comment>
<evidence type="ECO:0000256" key="26">
    <source>
        <dbReference type="ARBA" id="ARBA00060610"/>
    </source>
</evidence>
<comment type="catalytic activity">
    <reaction evidence="21">
        <text>L-leucine + glyoxylate = 4-methyl-2-oxopentanoate + glycine</text>
        <dbReference type="Rhea" id="RHEA:69128"/>
        <dbReference type="ChEBI" id="CHEBI:17865"/>
        <dbReference type="ChEBI" id="CHEBI:36655"/>
        <dbReference type="ChEBI" id="CHEBI:57305"/>
        <dbReference type="ChEBI" id="CHEBI:57427"/>
    </reaction>
</comment>
<keyword evidence="43" id="KW-1185">Reference proteome</keyword>
<reference evidence="42" key="2">
    <citation type="submission" date="2015-02" db="UniProtKB">
        <authorList>
            <consortium name="EnsemblMetazoa"/>
        </authorList>
    </citation>
    <scope>IDENTIFICATION</scope>
</reference>
<evidence type="ECO:0000313" key="42">
    <source>
        <dbReference type="EnsemblMetazoa" id="SMAR010647-PA"/>
    </source>
</evidence>
<comment type="catalytic activity">
    <reaction evidence="15">
        <text>2-oxobutanoate + L-kynurenine = (2S)-2-aminobutanoate + kynurenate + H2O</text>
        <dbReference type="Rhea" id="RHEA:66044"/>
        <dbReference type="ChEBI" id="CHEBI:15377"/>
        <dbReference type="ChEBI" id="CHEBI:16763"/>
        <dbReference type="ChEBI" id="CHEBI:57959"/>
        <dbReference type="ChEBI" id="CHEBI:58454"/>
        <dbReference type="ChEBI" id="CHEBI:74359"/>
    </reaction>
    <physiologicalReaction direction="left-to-right" evidence="15">
        <dbReference type="Rhea" id="RHEA:66045"/>
    </physiologicalReaction>
</comment>
<evidence type="ECO:0000256" key="22">
    <source>
        <dbReference type="ARBA" id="ARBA00052537"/>
    </source>
</evidence>
<comment type="catalytic activity">
    <reaction evidence="9">
        <text>L-tyrosine + glyoxylate = 3-(4-hydroxyphenyl)pyruvate + glycine</text>
        <dbReference type="Rhea" id="RHEA:69116"/>
        <dbReference type="ChEBI" id="CHEBI:36242"/>
        <dbReference type="ChEBI" id="CHEBI:36655"/>
        <dbReference type="ChEBI" id="CHEBI:57305"/>
        <dbReference type="ChEBI" id="CHEBI:58315"/>
    </reaction>
</comment>
<evidence type="ECO:0000256" key="15">
    <source>
        <dbReference type="ARBA" id="ARBA00051879"/>
    </source>
</evidence>
<comment type="catalytic activity">
    <reaction evidence="14">
        <text>2-oxoadipate + L-kynurenine = L-2-aminoadipate + kynurenate + H2O</text>
        <dbReference type="Rhea" id="RHEA:70047"/>
        <dbReference type="ChEBI" id="CHEBI:15377"/>
        <dbReference type="ChEBI" id="CHEBI:57499"/>
        <dbReference type="ChEBI" id="CHEBI:57959"/>
        <dbReference type="ChEBI" id="CHEBI:58454"/>
        <dbReference type="ChEBI" id="CHEBI:58672"/>
    </reaction>
    <physiologicalReaction direction="left-to-right" evidence="14">
        <dbReference type="Rhea" id="RHEA:70048"/>
    </physiologicalReaction>
</comment>
<dbReference type="GO" id="GO:0016212">
    <property type="term" value="F:kynurenine-oxoglutarate transaminase activity"/>
    <property type="evidence" value="ECO:0007669"/>
    <property type="project" value="UniProtKB-EC"/>
</dbReference>
<evidence type="ECO:0000256" key="31">
    <source>
        <dbReference type="ARBA" id="ARBA00075068"/>
    </source>
</evidence>
<comment type="catalytic activity">
    <reaction evidence="18">
        <text>L-tryptophan + glyoxylate = indole-3-pyruvate + glycine</text>
        <dbReference type="Rhea" id="RHEA:69124"/>
        <dbReference type="ChEBI" id="CHEBI:17640"/>
        <dbReference type="ChEBI" id="CHEBI:36655"/>
        <dbReference type="ChEBI" id="CHEBI:57305"/>
        <dbReference type="ChEBI" id="CHEBI:57912"/>
    </reaction>
</comment>
<dbReference type="AlphaFoldDB" id="T1JA88"/>
<dbReference type="GO" id="GO:0047315">
    <property type="term" value="F:kynurenine-glyoxylate transaminase activity"/>
    <property type="evidence" value="ECO:0007669"/>
    <property type="project" value="UniProtKB-EC"/>
</dbReference>
<dbReference type="FunFam" id="3.40.640.10:FF:000071">
    <property type="entry name" value="Kynurenine/alpha-aminoadipate aminotransferase, mitochondrial"/>
    <property type="match status" value="1"/>
</dbReference>
<comment type="catalytic activity">
    <reaction evidence="24">
        <text>4-methyl-2-oxopentanoate + L-kynurenine = kynurenate + L-leucine + H2O</text>
        <dbReference type="Rhea" id="RHEA:66068"/>
        <dbReference type="ChEBI" id="CHEBI:15377"/>
        <dbReference type="ChEBI" id="CHEBI:17865"/>
        <dbReference type="ChEBI" id="CHEBI:57427"/>
        <dbReference type="ChEBI" id="CHEBI:57959"/>
        <dbReference type="ChEBI" id="CHEBI:58454"/>
    </reaction>
    <physiologicalReaction direction="left-to-right" evidence="24">
        <dbReference type="Rhea" id="RHEA:66069"/>
    </physiologicalReaction>
</comment>
<dbReference type="STRING" id="126957.T1JA88"/>
<dbReference type="CDD" id="cd00609">
    <property type="entry name" value="AAT_like"/>
    <property type="match status" value="1"/>
</dbReference>
<evidence type="ECO:0000256" key="17">
    <source>
        <dbReference type="ARBA" id="ARBA00052128"/>
    </source>
</evidence>
<evidence type="ECO:0000256" key="8">
    <source>
        <dbReference type="ARBA" id="ARBA00047677"/>
    </source>
</evidence>
<evidence type="ECO:0000256" key="9">
    <source>
        <dbReference type="ARBA" id="ARBA00050142"/>
    </source>
</evidence>
<dbReference type="GO" id="GO:1901605">
    <property type="term" value="P:alpha-amino acid metabolic process"/>
    <property type="evidence" value="ECO:0007669"/>
    <property type="project" value="TreeGrafter"/>
</dbReference>
<protein>
    <recommendedName>
        <fullName evidence="30">Kynurenine/alpha-aminoadipate aminotransferase, mitochondrial</fullName>
        <ecNumber evidence="28">2.6.1.39</ecNumber>
        <ecNumber evidence="27">2.6.1.4</ecNumber>
        <ecNumber evidence="3">2.6.1.7</ecNumber>
        <ecNumber evidence="29">2.6.1.73</ecNumber>
    </recommendedName>
    <alternativeName>
        <fullName evidence="40">2-aminoadipate aminotransferase</fullName>
    </alternativeName>
    <alternativeName>
        <fullName evidence="33">2-aminoadipate transaminase</fullName>
    </alternativeName>
    <alternativeName>
        <fullName evidence="36">Alpha-aminoadipate aminotransferase</fullName>
    </alternativeName>
    <alternativeName>
        <fullName evidence="35">Glycine transaminase AADAT</fullName>
    </alternativeName>
    <alternativeName>
        <fullName evidence="39">Kynurenine aminotransferase II</fullName>
    </alternativeName>
    <alternativeName>
        <fullName evidence="34">Kynurenine--glyoxylate transaminase AADAT</fullName>
    </alternativeName>
    <alternativeName>
        <fullName evidence="37">Kynurenine--oxoglutarate aminotransferase II</fullName>
    </alternativeName>
    <alternativeName>
        <fullName evidence="38">Kynurenine--oxoglutarate transaminase 2</fullName>
    </alternativeName>
    <alternativeName>
        <fullName evidence="32">Kynurenine--oxoglutarate transaminase II</fullName>
    </alternativeName>
    <alternativeName>
        <fullName evidence="31">Methionine--glyoxylate transaminase AADAT</fullName>
    </alternativeName>
</protein>
<dbReference type="EC" id="2.6.1.4" evidence="27"/>
<evidence type="ECO:0000256" key="38">
    <source>
        <dbReference type="ARBA" id="ARBA00083236"/>
    </source>
</evidence>
<evidence type="ECO:0000256" key="25">
    <source>
        <dbReference type="ARBA" id="ARBA00056991"/>
    </source>
</evidence>
<dbReference type="InterPro" id="IPR050859">
    <property type="entry name" value="Class-I_PLP-dep_aminotransf"/>
</dbReference>
<comment type="catalytic activity">
    <reaction evidence="19">
        <text>glyoxylate + L-phenylalanine = 3-phenylpyruvate + glycine</text>
        <dbReference type="Rhea" id="RHEA:69120"/>
        <dbReference type="ChEBI" id="CHEBI:18005"/>
        <dbReference type="ChEBI" id="CHEBI:36655"/>
        <dbReference type="ChEBI" id="CHEBI:57305"/>
        <dbReference type="ChEBI" id="CHEBI:58095"/>
    </reaction>
</comment>
<dbReference type="HOGENOM" id="CLU_017584_0_6_1"/>
<accession>T1JA88</accession>
<evidence type="ECO:0000256" key="3">
    <source>
        <dbReference type="ARBA" id="ARBA00012751"/>
    </source>
</evidence>
<evidence type="ECO:0000256" key="20">
    <source>
        <dbReference type="ARBA" id="ARBA00052404"/>
    </source>
</evidence>
<dbReference type="InterPro" id="IPR004839">
    <property type="entry name" value="Aminotransferase_I/II_large"/>
</dbReference>
<evidence type="ECO:0000256" key="5">
    <source>
        <dbReference type="ARBA" id="ARBA00022679"/>
    </source>
</evidence>
<comment type="cofactor">
    <cofactor evidence="1">
        <name>pyridoxal 5'-phosphate</name>
        <dbReference type="ChEBI" id="CHEBI:597326"/>
    </cofactor>
</comment>
<dbReference type="EMBL" id="JH431987">
    <property type="status" value="NOT_ANNOTATED_CDS"/>
    <property type="molecule type" value="Genomic_DNA"/>
</dbReference>